<protein>
    <recommendedName>
        <fullName evidence="3">N-acetylglucosamine-6-phosphate deacetylase</fullName>
        <ecNumber evidence="2">3.5.1.25</ecNumber>
    </recommendedName>
</protein>
<dbReference type="RefSeq" id="WP_089858807.1">
    <property type="nucleotide sequence ID" value="NZ_FOTI01000003.1"/>
</dbReference>
<organism evidence="14 15">
    <name type="scientific">Halanaerobium salsuginis</name>
    <dbReference type="NCBI Taxonomy" id="29563"/>
    <lineage>
        <taxon>Bacteria</taxon>
        <taxon>Bacillati</taxon>
        <taxon>Bacillota</taxon>
        <taxon>Clostridia</taxon>
        <taxon>Halanaerobiales</taxon>
        <taxon>Halanaerobiaceae</taxon>
        <taxon>Halanaerobium</taxon>
    </lineage>
</organism>
<dbReference type="GO" id="GO:0006046">
    <property type="term" value="P:N-acetylglucosamine catabolic process"/>
    <property type="evidence" value="ECO:0007669"/>
    <property type="project" value="TreeGrafter"/>
</dbReference>
<evidence type="ECO:0000256" key="11">
    <source>
        <dbReference type="PIRSR" id="PIRSR038994-2"/>
    </source>
</evidence>
<dbReference type="InterPro" id="IPR006680">
    <property type="entry name" value="Amidohydro-rel"/>
</dbReference>
<dbReference type="InterPro" id="IPR003764">
    <property type="entry name" value="GlcNAc_6-P_deAcase"/>
</dbReference>
<feature type="binding site" evidence="12">
    <location>
        <position position="199"/>
    </location>
    <ligand>
        <name>Zn(2+)</name>
        <dbReference type="ChEBI" id="CHEBI:29105"/>
    </ligand>
</feature>
<evidence type="ECO:0000256" key="4">
    <source>
        <dbReference type="ARBA" id="ARBA00022723"/>
    </source>
</evidence>
<feature type="active site" description="Proton donor/acceptor" evidence="10">
    <location>
        <position position="277"/>
    </location>
</feature>
<proteinExistence type="inferred from homology"/>
<comment type="similarity">
    <text evidence="1 9">Belongs to the metallo-dependent hydrolases superfamily. NagA family.</text>
</comment>
<evidence type="ECO:0000313" key="14">
    <source>
        <dbReference type="EMBL" id="SFL18084.1"/>
    </source>
</evidence>
<dbReference type="Gene3D" id="3.20.20.140">
    <property type="entry name" value="Metal-dependent hydrolases"/>
    <property type="match status" value="1"/>
</dbReference>
<feature type="binding site" evidence="11">
    <location>
        <position position="255"/>
    </location>
    <ligand>
        <name>substrate</name>
    </ligand>
</feature>
<feature type="binding site" evidence="11">
    <location>
        <begin position="223"/>
        <end position="224"/>
    </location>
    <ligand>
        <name>substrate</name>
    </ligand>
</feature>
<feature type="binding site" evidence="12">
    <location>
        <position position="133"/>
    </location>
    <ligand>
        <name>Zn(2+)</name>
        <dbReference type="ChEBI" id="CHEBI:29105"/>
    </ligand>
</feature>
<evidence type="ECO:0000256" key="2">
    <source>
        <dbReference type="ARBA" id="ARBA00011899"/>
    </source>
</evidence>
<sequence length="387" mass="42078">MKYYLKSEQIFLENRILKNAYLLIEDEIIKDIFSCSENKSLNKNLKIIDLGSKIIAPGLIDLHIHGAVGKDVMDADYESLNSISQFLAKNGVTSFLATTLTSPLSKIKSALQNVKLGIEKGVDGAKILGIYLEGPYLTPEHNGAHPVEFMREINLQEIDELIDLSGNNIMVVALAPEKDLASQITEYLTEKGIKVTIAHTNASYEETKKTINCGANIATHTFNGMTGLHHRAPGAVGAILSSAEVYSELIADKIHVHPAVIKILYKVKNNKLMLISDCIRAGGLADGNYKLGELDIKVHDSIARTETGSLAGSTLKIREAILNIKDSAELSLFDSLKLATLTPAAAIGLAEEIGSIEIGKKADLIAIDKKMNVYLTIINGKIIYNNL</sequence>
<evidence type="ECO:0000256" key="5">
    <source>
        <dbReference type="ARBA" id="ARBA00022801"/>
    </source>
</evidence>
<evidence type="ECO:0000256" key="12">
    <source>
        <dbReference type="PIRSR" id="PIRSR038994-3"/>
    </source>
</evidence>
<dbReference type="GO" id="GO:0046872">
    <property type="term" value="F:metal ion binding"/>
    <property type="evidence" value="ECO:0007669"/>
    <property type="project" value="UniProtKB-KW"/>
</dbReference>
<dbReference type="CDD" id="cd00854">
    <property type="entry name" value="NagA"/>
    <property type="match status" value="1"/>
</dbReference>
<name>A0A1I4FJI8_9FIRM</name>
<evidence type="ECO:0000313" key="15">
    <source>
        <dbReference type="Proteomes" id="UP000199006"/>
    </source>
</evidence>
<reference evidence="14 15" key="1">
    <citation type="submission" date="2016-10" db="EMBL/GenBank/DDBJ databases">
        <authorList>
            <person name="de Groot N.N."/>
        </authorList>
    </citation>
    <scope>NUCLEOTIDE SEQUENCE [LARGE SCALE GENOMIC DNA]</scope>
    <source>
        <strain evidence="14 15">ATCC 51327</strain>
    </source>
</reference>
<evidence type="ECO:0000256" key="10">
    <source>
        <dbReference type="PIRSR" id="PIRSR038994-1"/>
    </source>
</evidence>
<comment type="cofactor">
    <cofactor evidence="12">
        <name>a divalent metal cation</name>
        <dbReference type="ChEBI" id="CHEBI:60240"/>
    </cofactor>
    <text evidence="12">Binds 1 divalent metal cation per subunit.</text>
</comment>
<evidence type="ECO:0000259" key="13">
    <source>
        <dbReference type="Pfam" id="PF01979"/>
    </source>
</evidence>
<evidence type="ECO:0000256" key="3">
    <source>
        <dbReference type="ARBA" id="ARBA00018029"/>
    </source>
</evidence>
<feature type="domain" description="Amidohydrolase-related" evidence="13">
    <location>
        <begin position="54"/>
        <end position="383"/>
    </location>
</feature>
<keyword evidence="5 9" id="KW-0378">Hydrolase</keyword>
<feature type="binding site" evidence="12">
    <location>
        <position position="220"/>
    </location>
    <ligand>
        <name>Zn(2+)</name>
        <dbReference type="ChEBI" id="CHEBI:29105"/>
    </ligand>
</feature>
<dbReference type="Gene3D" id="2.30.40.10">
    <property type="entry name" value="Urease, subunit C, domain 1"/>
    <property type="match status" value="1"/>
</dbReference>
<dbReference type="PANTHER" id="PTHR11113:SF14">
    <property type="entry name" value="N-ACETYLGLUCOSAMINE-6-PHOSPHATE DEACETYLASE"/>
    <property type="match status" value="1"/>
</dbReference>
<evidence type="ECO:0000256" key="9">
    <source>
        <dbReference type="PIRNR" id="PIRNR038994"/>
    </source>
</evidence>
<dbReference type="InterPro" id="IPR032466">
    <property type="entry name" value="Metal_Hydrolase"/>
</dbReference>
<dbReference type="Pfam" id="PF01979">
    <property type="entry name" value="Amidohydro_1"/>
    <property type="match status" value="1"/>
</dbReference>
<feature type="binding site" evidence="11">
    <location>
        <position position="231"/>
    </location>
    <ligand>
        <name>substrate</name>
    </ligand>
</feature>
<dbReference type="AlphaFoldDB" id="A0A1I4FJI8"/>
<dbReference type="PANTHER" id="PTHR11113">
    <property type="entry name" value="N-ACETYLGLUCOSAMINE-6-PHOSPHATE DEACETYLASE"/>
    <property type="match status" value="1"/>
</dbReference>
<accession>A0A1I4FJI8</accession>
<evidence type="ECO:0000256" key="6">
    <source>
        <dbReference type="ARBA" id="ARBA00023277"/>
    </source>
</evidence>
<dbReference type="STRING" id="29563.SAMN02983006_00392"/>
<feature type="binding site" evidence="11">
    <location>
        <begin position="310"/>
        <end position="312"/>
    </location>
    <ligand>
        <name>substrate</name>
    </ligand>
</feature>
<keyword evidence="4 12" id="KW-0479">Metal-binding</keyword>
<comment type="pathway">
    <text evidence="8">Amino-sugar metabolism; N-acetylneuraminate degradation; D-fructose 6-phosphate from N-acetylneuraminate: step 4/5.</text>
</comment>
<dbReference type="EMBL" id="FOTI01000003">
    <property type="protein sequence ID" value="SFL18084.1"/>
    <property type="molecule type" value="Genomic_DNA"/>
</dbReference>
<dbReference type="EC" id="3.5.1.25" evidence="2"/>
<evidence type="ECO:0000256" key="8">
    <source>
        <dbReference type="ARBA" id="ARBA00060590"/>
    </source>
</evidence>
<dbReference type="FunFam" id="3.20.20.140:FF:000004">
    <property type="entry name" value="N-acetylglucosamine-6-phosphate deacetylase"/>
    <property type="match status" value="1"/>
</dbReference>
<dbReference type="PIRSF" id="PIRSF038994">
    <property type="entry name" value="NagA"/>
    <property type="match status" value="1"/>
</dbReference>
<dbReference type="SUPFAM" id="SSF51338">
    <property type="entry name" value="Composite domain of metallo-dependent hydrolases"/>
    <property type="match status" value="1"/>
</dbReference>
<keyword evidence="15" id="KW-1185">Reference proteome</keyword>
<evidence type="ECO:0000256" key="7">
    <source>
        <dbReference type="ARBA" id="ARBA00047647"/>
    </source>
</evidence>
<dbReference type="InterPro" id="IPR011059">
    <property type="entry name" value="Metal-dep_hydrolase_composite"/>
</dbReference>
<keyword evidence="6 9" id="KW-0119">Carbohydrate metabolism</keyword>
<dbReference type="NCBIfam" id="TIGR00221">
    <property type="entry name" value="nagA"/>
    <property type="match status" value="1"/>
</dbReference>
<evidence type="ECO:0000256" key="1">
    <source>
        <dbReference type="ARBA" id="ARBA00010716"/>
    </source>
</evidence>
<dbReference type="GO" id="GO:0008448">
    <property type="term" value="F:N-acetylglucosamine-6-phosphate deacetylase activity"/>
    <property type="evidence" value="ECO:0007669"/>
    <property type="project" value="UniProtKB-EC"/>
</dbReference>
<feature type="binding site" evidence="11">
    <location>
        <position position="144"/>
    </location>
    <ligand>
        <name>substrate</name>
    </ligand>
</feature>
<dbReference type="SUPFAM" id="SSF51556">
    <property type="entry name" value="Metallo-dependent hydrolases"/>
    <property type="match status" value="1"/>
</dbReference>
<comment type="catalytic activity">
    <reaction evidence="7">
        <text>N-acetyl-D-glucosamine 6-phosphate + H2O = D-glucosamine 6-phosphate + acetate</text>
        <dbReference type="Rhea" id="RHEA:22936"/>
        <dbReference type="ChEBI" id="CHEBI:15377"/>
        <dbReference type="ChEBI" id="CHEBI:30089"/>
        <dbReference type="ChEBI" id="CHEBI:57513"/>
        <dbReference type="ChEBI" id="CHEBI:58725"/>
        <dbReference type="EC" id="3.5.1.25"/>
    </reaction>
</comment>
<gene>
    <name evidence="14" type="ORF">SAMN02983006_00392</name>
</gene>
<dbReference type="OrthoDB" id="9776488at2"/>
<dbReference type="Proteomes" id="UP000199006">
    <property type="component" value="Unassembled WGS sequence"/>
</dbReference>